<keyword evidence="3" id="KW-1185">Reference proteome</keyword>
<dbReference type="GO" id="GO:0005634">
    <property type="term" value="C:nucleus"/>
    <property type="evidence" value="ECO:0007669"/>
    <property type="project" value="TreeGrafter"/>
</dbReference>
<organism evidence="2 3">
    <name type="scientific">Varanus komodoensis</name>
    <name type="common">Komodo dragon</name>
    <dbReference type="NCBI Taxonomy" id="61221"/>
    <lineage>
        <taxon>Eukaryota</taxon>
        <taxon>Metazoa</taxon>
        <taxon>Chordata</taxon>
        <taxon>Craniata</taxon>
        <taxon>Vertebrata</taxon>
        <taxon>Euteleostomi</taxon>
        <taxon>Lepidosauria</taxon>
        <taxon>Squamata</taxon>
        <taxon>Bifurcata</taxon>
        <taxon>Unidentata</taxon>
        <taxon>Episquamata</taxon>
        <taxon>Toxicofera</taxon>
        <taxon>Anguimorpha</taxon>
        <taxon>Paleoanguimorpha</taxon>
        <taxon>Varanoidea</taxon>
        <taxon>Varanidae</taxon>
        <taxon>Varanus</taxon>
    </lineage>
</organism>
<proteinExistence type="predicted"/>
<feature type="compositionally biased region" description="Low complexity" evidence="1">
    <location>
        <begin position="155"/>
        <end position="166"/>
    </location>
</feature>
<name>A0A8D2LN85_VARKO</name>
<evidence type="ECO:0008006" key="4">
    <source>
        <dbReference type="Google" id="ProtNLM"/>
    </source>
</evidence>
<dbReference type="AlphaFoldDB" id="A0A8D2LN85"/>
<dbReference type="Proteomes" id="UP000694545">
    <property type="component" value="Unplaced"/>
</dbReference>
<protein>
    <recommendedName>
        <fullName evidence="4">Neurite outgrowth-associated protein</fullName>
    </recommendedName>
</protein>
<dbReference type="Pfam" id="PF06413">
    <property type="entry name" value="Neugrin"/>
    <property type="match status" value="1"/>
</dbReference>
<accession>A0A8D2LN85</accession>
<evidence type="ECO:0000313" key="2">
    <source>
        <dbReference type="Ensembl" id="ENSVKKP00000024288.1"/>
    </source>
</evidence>
<evidence type="ECO:0000313" key="3">
    <source>
        <dbReference type="Proteomes" id="UP000694545"/>
    </source>
</evidence>
<dbReference type="PANTHER" id="PTHR13475:SF3">
    <property type="entry name" value="NEUGRIN"/>
    <property type="match status" value="1"/>
</dbReference>
<dbReference type="Ensembl" id="ENSVKKT00000024881.1">
    <property type="protein sequence ID" value="ENSVKKP00000024288.1"/>
    <property type="gene ID" value="ENSVKKG00000016017.1"/>
</dbReference>
<feature type="compositionally biased region" description="Low complexity" evidence="1">
    <location>
        <begin position="30"/>
        <end position="39"/>
    </location>
</feature>
<evidence type="ECO:0000256" key="1">
    <source>
        <dbReference type="SAM" id="MobiDB-lite"/>
    </source>
</evidence>
<feature type="region of interest" description="Disordered" evidence="1">
    <location>
        <begin position="123"/>
        <end position="170"/>
    </location>
</feature>
<dbReference type="PANTHER" id="PTHR13475">
    <property type="entry name" value="NEUGRIN"/>
    <property type="match status" value="1"/>
</dbReference>
<sequence length="287" mass="31023">VEKDHISCPGFLVRGGDAGCKGRKSDCRGRAAPAPAPARGHARGPRPADPLSLRRLLRGQAAAARARRVRKLMEPPGPPERTLTRQAMEQMRFLGREWPVHRLARGFQVQPEVVLRVLRSRFSPSPERRRKQDARALASSRPRPGADEAAPRLQPASPAGSPARGPGSHGTPGHVLFHSCLGRPLGFCTMLPVWNWLSSIAWQVEGVMLWVTDGLNSGPFHSTTLSSGFKLLRNGALGLVNESRFKTEVGNECGTAVTVQTICGSLLHTDSLGVCRGTTSSFAPWTS</sequence>
<reference evidence="2" key="2">
    <citation type="submission" date="2025-09" db="UniProtKB">
        <authorList>
            <consortium name="Ensembl"/>
        </authorList>
    </citation>
    <scope>IDENTIFICATION</scope>
</reference>
<reference evidence="2" key="1">
    <citation type="submission" date="2025-08" db="UniProtKB">
        <authorList>
            <consortium name="Ensembl"/>
        </authorList>
    </citation>
    <scope>IDENTIFICATION</scope>
</reference>
<dbReference type="InterPro" id="IPR010487">
    <property type="entry name" value="NGRN/Rrg9"/>
</dbReference>
<feature type="region of interest" description="Disordered" evidence="1">
    <location>
        <begin position="16"/>
        <end position="50"/>
    </location>
</feature>